<name>A0A8T7M9U7_9CHLR</name>
<organism evidence="1 3">
    <name type="scientific">Candidatus Chlorohelix allophototropha</name>
    <dbReference type="NCBI Taxonomy" id="3003348"/>
    <lineage>
        <taxon>Bacteria</taxon>
        <taxon>Bacillati</taxon>
        <taxon>Chloroflexota</taxon>
        <taxon>Chloroflexia</taxon>
        <taxon>Candidatus Chloroheliales</taxon>
        <taxon>Candidatus Chloroheliaceae</taxon>
        <taxon>Candidatus Chlorohelix</taxon>
    </lineage>
</organism>
<evidence type="ECO:0000313" key="1">
    <source>
        <dbReference type="EMBL" id="NWJ48796.1"/>
    </source>
</evidence>
<dbReference type="EMBL" id="JACATZ010000003">
    <property type="protein sequence ID" value="NWJ48796.1"/>
    <property type="molecule type" value="Genomic_DNA"/>
</dbReference>
<keyword evidence="4" id="KW-1185">Reference proteome</keyword>
<accession>A0A8T7M9U7</accession>
<reference evidence="2" key="2">
    <citation type="journal article" date="2024" name="Nature">
        <title>Anoxygenic phototroph of the Chloroflexota uses a type I reaction centre.</title>
        <authorList>
            <person name="Tsuji J.M."/>
            <person name="Shaw N.A."/>
            <person name="Nagashima S."/>
            <person name="Venkiteswaran J.J."/>
            <person name="Schiff S.L."/>
            <person name="Watanabe T."/>
            <person name="Fukui M."/>
            <person name="Hanada S."/>
            <person name="Tank M."/>
            <person name="Neufeld J.D."/>
        </authorList>
    </citation>
    <scope>NUCLEOTIDE SEQUENCE</scope>
    <source>
        <strain evidence="2">L227-S17</strain>
    </source>
</reference>
<evidence type="ECO:0000313" key="3">
    <source>
        <dbReference type="Proteomes" id="UP000521676"/>
    </source>
</evidence>
<dbReference type="EMBL" id="CP128400">
    <property type="protein sequence ID" value="WJW68727.1"/>
    <property type="molecule type" value="Genomic_DNA"/>
</dbReference>
<evidence type="ECO:0000313" key="2">
    <source>
        <dbReference type="EMBL" id="WJW68727.1"/>
    </source>
</evidence>
<dbReference type="RefSeq" id="WP_341470633.1">
    <property type="nucleotide sequence ID" value="NZ_CP128400.1"/>
</dbReference>
<sequence length="60" mass="6647">MSIVYTINFGGRKREPPIEGVSEYTLRVVAQSAGLGQRREHVRFGFVGAHRDAPAFDGEI</sequence>
<reference evidence="1 3" key="1">
    <citation type="submission" date="2020-06" db="EMBL/GenBank/DDBJ databases">
        <title>Anoxygenic phototrophic Chloroflexota member uses a Type I reaction center.</title>
        <authorList>
            <person name="Tsuji J.M."/>
            <person name="Shaw N.A."/>
            <person name="Nagashima S."/>
            <person name="Venkiteswaran J."/>
            <person name="Schiff S.L."/>
            <person name="Hanada S."/>
            <person name="Tank M."/>
            <person name="Neufeld J.D."/>
        </authorList>
    </citation>
    <scope>NUCLEOTIDE SEQUENCE [LARGE SCALE GENOMIC DNA]</scope>
    <source>
        <strain evidence="1">L227-S17</strain>
    </source>
</reference>
<proteinExistence type="predicted"/>
<gene>
    <name evidence="1" type="ORF">HXX08_23300</name>
    <name evidence="2" type="ORF">OZ401_004344</name>
</gene>
<protein>
    <submittedName>
        <fullName evidence="1">Uncharacterized protein</fullName>
    </submittedName>
</protein>
<dbReference type="AlphaFoldDB" id="A0A8T7M9U7"/>
<dbReference type="Proteomes" id="UP001431572">
    <property type="component" value="Chromosome 2"/>
</dbReference>
<dbReference type="Proteomes" id="UP000521676">
    <property type="component" value="Unassembled WGS sequence"/>
</dbReference>
<evidence type="ECO:0000313" key="4">
    <source>
        <dbReference type="Proteomes" id="UP001431572"/>
    </source>
</evidence>